<feature type="compositionally biased region" description="Polar residues" evidence="8">
    <location>
        <begin position="7"/>
        <end position="18"/>
    </location>
</feature>
<dbReference type="Pfam" id="PF00063">
    <property type="entry name" value="Myosin_head"/>
    <property type="match status" value="1"/>
</dbReference>
<evidence type="ECO:0000313" key="13">
    <source>
        <dbReference type="Proteomes" id="UP000593578"/>
    </source>
</evidence>
<evidence type="ECO:0000256" key="7">
    <source>
        <dbReference type="PROSITE-ProRule" id="PRU00782"/>
    </source>
</evidence>
<evidence type="ECO:0000256" key="4">
    <source>
        <dbReference type="ARBA" id="ARBA00023123"/>
    </source>
</evidence>
<keyword evidence="3" id="KW-0112">Calmodulin-binding</keyword>
<evidence type="ECO:0000256" key="2">
    <source>
        <dbReference type="ARBA" id="ARBA00022840"/>
    </source>
</evidence>
<evidence type="ECO:0000313" key="12">
    <source>
        <dbReference type="EMBL" id="MBA0586481.1"/>
    </source>
</evidence>
<dbReference type="PANTHER" id="PTHR13140:SF780">
    <property type="entry name" value="MYOSIN-1"/>
    <property type="match status" value="1"/>
</dbReference>
<evidence type="ECO:0000256" key="8">
    <source>
        <dbReference type="SAM" id="MobiDB-lite"/>
    </source>
</evidence>
<keyword evidence="5" id="KW-0505">Motor protein</keyword>
<feature type="domain" description="Myosin motor" evidence="10">
    <location>
        <begin position="147"/>
        <end position="263"/>
    </location>
</feature>
<name>A0A7J8PB56_GOSRA</name>
<dbReference type="PANTHER" id="PTHR13140">
    <property type="entry name" value="MYOSIN"/>
    <property type="match status" value="1"/>
</dbReference>
<dbReference type="GO" id="GO:0005524">
    <property type="term" value="F:ATP binding"/>
    <property type="evidence" value="ECO:0007669"/>
    <property type="project" value="UniProtKB-KW"/>
</dbReference>
<evidence type="ECO:0000256" key="9">
    <source>
        <dbReference type="SAM" id="Phobius"/>
    </source>
</evidence>
<organism evidence="12 13">
    <name type="scientific">Gossypium raimondii</name>
    <name type="common">Peruvian cotton</name>
    <name type="synonym">Gossypium klotzschianum subsp. raimondii</name>
    <dbReference type="NCBI Taxonomy" id="29730"/>
    <lineage>
        <taxon>Eukaryota</taxon>
        <taxon>Viridiplantae</taxon>
        <taxon>Streptophyta</taxon>
        <taxon>Embryophyta</taxon>
        <taxon>Tracheophyta</taxon>
        <taxon>Spermatophyta</taxon>
        <taxon>Magnoliopsida</taxon>
        <taxon>eudicotyledons</taxon>
        <taxon>Gunneridae</taxon>
        <taxon>Pentapetalae</taxon>
        <taxon>rosids</taxon>
        <taxon>malvids</taxon>
        <taxon>Malvales</taxon>
        <taxon>Malvaceae</taxon>
        <taxon>Malvoideae</taxon>
        <taxon>Gossypium</taxon>
    </lineage>
</organism>
<dbReference type="SUPFAM" id="SSF52540">
    <property type="entry name" value="P-loop containing nucleoside triphosphate hydrolases"/>
    <property type="match status" value="1"/>
</dbReference>
<feature type="transmembrane region" description="Helical" evidence="9">
    <location>
        <begin position="234"/>
        <end position="253"/>
    </location>
</feature>
<dbReference type="AlphaFoldDB" id="A0A7J8PB56"/>
<keyword evidence="9" id="KW-0472">Membrane</keyword>
<dbReference type="PROSITE" id="PS51844">
    <property type="entry name" value="SH3_LIKE"/>
    <property type="match status" value="1"/>
</dbReference>
<keyword evidence="2" id="KW-0067">ATP-binding</keyword>
<dbReference type="EMBL" id="JABEZZ010000005">
    <property type="protein sequence ID" value="MBA0586481.1"/>
    <property type="molecule type" value="Genomic_DNA"/>
</dbReference>
<dbReference type="Proteomes" id="UP000593578">
    <property type="component" value="Unassembled WGS sequence"/>
</dbReference>
<dbReference type="GO" id="GO:0016020">
    <property type="term" value="C:membrane"/>
    <property type="evidence" value="ECO:0007669"/>
    <property type="project" value="TreeGrafter"/>
</dbReference>
<comment type="caution">
    <text evidence="7">Lacks conserved residue(s) required for the propagation of feature annotation.</text>
</comment>
<reference evidence="12 13" key="1">
    <citation type="journal article" date="2019" name="Genome Biol. Evol.">
        <title>Insights into the evolution of the New World diploid cottons (Gossypium, subgenus Houzingenia) based on genome sequencing.</title>
        <authorList>
            <person name="Grover C.E."/>
            <person name="Arick M.A. 2nd"/>
            <person name="Thrash A."/>
            <person name="Conover J.L."/>
            <person name="Sanders W.S."/>
            <person name="Peterson D.G."/>
            <person name="Frelichowski J.E."/>
            <person name="Scheffler J.A."/>
            <person name="Scheffler B.E."/>
            <person name="Wendel J.F."/>
        </authorList>
    </citation>
    <scope>NUCLEOTIDE SEQUENCE [LARGE SCALE GENOMIC DNA]</scope>
    <source>
        <strain evidence="12">8</strain>
        <tissue evidence="12">Leaf</tissue>
    </source>
</reference>
<dbReference type="Pfam" id="PF25369">
    <property type="entry name" value="SH3_VIII-1_N"/>
    <property type="match status" value="1"/>
</dbReference>
<dbReference type="InterPro" id="IPR004009">
    <property type="entry name" value="SH3_Myosin"/>
</dbReference>
<dbReference type="GO" id="GO:0000146">
    <property type="term" value="F:microfilament motor activity"/>
    <property type="evidence" value="ECO:0007669"/>
    <property type="project" value="TreeGrafter"/>
</dbReference>
<accession>A0A7J8PB56</accession>
<comment type="caution">
    <text evidence="12">The sequence shown here is derived from an EMBL/GenBank/DDBJ whole genome shotgun (WGS) entry which is preliminary data.</text>
</comment>
<gene>
    <name evidence="12" type="ORF">Gorai_017223</name>
</gene>
<evidence type="ECO:0000259" key="10">
    <source>
        <dbReference type="PROSITE" id="PS51456"/>
    </source>
</evidence>
<keyword evidence="4 7" id="KW-0518">Myosin</keyword>
<dbReference type="GO" id="GO:0007015">
    <property type="term" value="P:actin filament organization"/>
    <property type="evidence" value="ECO:0007669"/>
    <property type="project" value="TreeGrafter"/>
</dbReference>
<dbReference type="GO" id="GO:0005516">
    <property type="term" value="F:calmodulin binding"/>
    <property type="evidence" value="ECO:0007669"/>
    <property type="project" value="UniProtKB-KW"/>
</dbReference>
<keyword evidence="9" id="KW-1133">Transmembrane helix</keyword>
<dbReference type="InterPro" id="IPR057535">
    <property type="entry name" value="MYO1-3_N_SH3"/>
</dbReference>
<dbReference type="GO" id="GO:0016459">
    <property type="term" value="C:myosin complex"/>
    <property type="evidence" value="ECO:0007669"/>
    <property type="project" value="UniProtKB-KW"/>
</dbReference>
<dbReference type="InterPro" id="IPR001609">
    <property type="entry name" value="Myosin_head_motor_dom-like"/>
</dbReference>
<evidence type="ECO:0000256" key="6">
    <source>
        <dbReference type="ARBA" id="ARBA00023203"/>
    </source>
</evidence>
<proteinExistence type="inferred from homology"/>
<protein>
    <recommendedName>
        <fullName evidence="14">Myosin motor domain-containing protein</fullName>
    </recommendedName>
</protein>
<keyword evidence="1" id="KW-0547">Nucleotide-binding</keyword>
<keyword evidence="6 7" id="KW-0009">Actin-binding</keyword>
<feature type="domain" description="Myosin N-terminal SH3-like" evidence="11">
    <location>
        <begin position="94"/>
        <end position="143"/>
    </location>
</feature>
<dbReference type="InterPro" id="IPR036961">
    <property type="entry name" value="Kinesin_motor_dom_sf"/>
</dbReference>
<keyword evidence="9" id="KW-0812">Transmembrane</keyword>
<dbReference type="GO" id="GO:0051015">
    <property type="term" value="F:actin filament binding"/>
    <property type="evidence" value="ECO:0007669"/>
    <property type="project" value="TreeGrafter"/>
</dbReference>
<dbReference type="Gene3D" id="3.40.850.10">
    <property type="entry name" value="Kinesin motor domain"/>
    <property type="match status" value="1"/>
</dbReference>
<dbReference type="GO" id="GO:0005737">
    <property type="term" value="C:cytoplasm"/>
    <property type="evidence" value="ECO:0007669"/>
    <property type="project" value="TreeGrafter"/>
</dbReference>
<dbReference type="InterPro" id="IPR027417">
    <property type="entry name" value="P-loop_NTPase"/>
</dbReference>
<evidence type="ECO:0000256" key="3">
    <source>
        <dbReference type="ARBA" id="ARBA00022860"/>
    </source>
</evidence>
<evidence type="ECO:0000259" key="11">
    <source>
        <dbReference type="PROSITE" id="PS51844"/>
    </source>
</evidence>
<evidence type="ECO:0000256" key="1">
    <source>
        <dbReference type="ARBA" id="ARBA00022741"/>
    </source>
</evidence>
<feature type="region of interest" description="Disordered" evidence="8">
    <location>
        <begin position="1"/>
        <end position="27"/>
    </location>
</feature>
<dbReference type="PROSITE" id="PS51456">
    <property type="entry name" value="MYOSIN_MOTOR"/>
    <property type="match status" value="1"/>
</dbReference>
<evidence type="ECO:0000256" key="5">
    <source>
        <dbReference type="ARBA" id="ARBA00023175"/>
    </source>
</evidence>
<sequence>MGYADVNSGNNAVNSLSAPLSGGTGGKVVETVENGVPDTVHMNEDSPYSGNAMLVEDRPFVADEDLDSATAPLPSVSTSNIERRWSDITSYAPKKKVQSWFQLPNGNWELGKIISSSGTESVISFPEGKVLKVNSDSLIPANPDILDGVDDLMQLSYLNEPSVLYNLQYRYNQDMIYTKAGPVLVAVNPFKAVPLYGNDYIQAYKNKSIESPHVYAIADTAIREMSRDEVNQSIIIRLVFYFLFPSLTVFFYMDCTTFISYIL</sequence>
<evidence type="ECO:0008006" key="14">
    <source>
        <dbReference type="Google" id="ProtNLM"/>
    </source>
</evidence>
<comment type="similarity">
    <text evidence="7">Belongs to the TRAFAC class myosin-kinesin ATPase superfamily. Myosin family.</text>
</comment>